<evidence type="ECO:0008006" key="5">
    <source>
        <dbReference type="Google" id="ProtNLM"/>
    </source>
</evidence>
<evidence type="ECO:0000256" key="2">
    <source>
        <dbReference type="SAM" id="SignalP"/>
    </source>
</evidence>
<dbReference type="OrthoDB" id="5428787at2759"/>
<evidence type="ECO:0000313" key="4">
    <source>
        <dbReference type="Proteomes" id="UP001152049"/>
    </source>
</evidence>
<protein>
    <recommendedName>
        <fullName evidence="5">Apple domain-containing protein</fullName>
    </recommendedName>
</protein>
<feature type="signal peptide" evidence="2">
    <location>
        <begin position="1"/>
        <end position="19"/>
    </location>
</feature>
<dbReference type="EMBL" id="JAOQAZ010000031">
    <property type="protein sequence ID" value="KAJ4250230.1"/>
    <property type="molecule type" value="Genomic_DNA"/>
</dbReference>
<feature type="region of interest" description="Disordered" evidence="1">
    <location>
        <begin position="88"/>
        <end position="108"/>
    </location>
</feature>
<comment type="caution">
    <text evidence="3">The sequence shown here is derived from an EMBL/GenBank/DDBJ whole genome shotgun (WGS) entry which is preliminary data.</text>
</comment>
<dbReference type="AlphaFoldDB" id="A0A9W8RSM9"/>
<gene>
    <name evidence="3" type="ORF">NW762_012045</name>
</gene>
<proteinExistence type="predicted"/>
<evidence type="ECO:0000313" key="3">
    <source>
        <dbReference type="EMBL" id="KAJ4250230.1"/>
    </source>
</evidence>
<keyword evidence="4" id="KW-1185">Reference proteome</keyword>
<accession>A0A9W8RSM9</accession>
<organism evidence="3 4">
    <name type="scientific">Fusarium torreyae</name>
    <dbReference type="NCBI Taxonomy" id="1237075"/>
    <lineage>
        <taxon>Eukaryota</taxon>
        <taxon>Fungi</taxon>
        <taxon>Dikarya</taxon>
        <taxon>Ascomycota</taxon>
        <taxon>Pezizomycotina</taxon>
        <taxon>Sordariomycetes</taxon>
        <taxon>Hypocreomycetidae</taxon>
        <taxon>Hypocreales</taxon>
        <taxon>Nectriaceae</taxon>
        <taxon>Fusarium</taxon>
    </lineage>
</organism>
<reference evidence="3" key="1">
    <citation type="submission" date="2022-09" db="EMBL/GenBank/DDBJ databases">
        <title>Fusarium specimens isolated from Avocado Roots.</title>
        <authorList>
            <person name="Stajich J."/>
            <person name="Roper C."/>
            <person name="Heimlech-Rivalta G."/>
        </authorList>
    </citation>
    <scope>NUCLEOTIDE SEQUENCE</scope>
    <source>
        <strain evidence="3">CF00136</strain>
    </source>
</reference>
<feature type="chain" id="PRO_5040825903" description="Apple domain-containing protein" evidence="2">
    <location>
        <begin position="20"/>
        <end position="377"/>
    </location>
</feature>
<keyword evidence="2" id="KW-0732">Signal</keyword>
<dbReference type="Proteomes" id="UP001152049">
    <property type="component" value="Unassembled WGS sequence"/>
</dbReference>
<sequence length="377" mass="40107">MVAFKSALIFLALSVEALAAVPASSSVVCATKLGTVSVANPPRATTTTINKLTVIKKVIQKVNVIVIPVAKTTTVKETTTILDTVTAGSDTDTATETSTSTETTSTTTTTTTTETFTFTTFALARQITTTVAAPADFTPIVQTTDVAKRDIVKRLTRTLTLPGEGAKEYVQRVDCTKRIPQYTTKTVTTKVQGARITLKPVTKTKTTVITVHDTTTVYGPDVSETITTVTIETFRALARKLATTTSTQTVTVQTEVPAFIQHDACNADNILSRANGGGLFSSITNLSGDQQESYLGDLSPSQCCSECMLRPNCRVSLNRKGKCYIYLAQDVKICANNAQPVWGQYKTKAGSSGTVPNTFWSNGPCGKIVNGGAESGK</sequence>
<evidence type="ECO:0000256" key="1">
    <source>
        <dbReference type="SAM" id="MobiDB-lite"/>
    </source>
</evidence>
<name>A0A9W8RSM9_9HYPO</name>